<dbReference type="AlphaFoldDB" id="A0A9P4UL21"/>
<dbReference type="Proteomes" id="UP000799441">
    <property type="component" value="Unassembled WGS sequence"/>
</dbReference>
<name>A0A9P4UL21_9PEZI</name>
<feature type="region of interest" description="Disordered" evidence="1">
    <location>
        <begin position="132"/>
        <end position="152"/>
    </location>
</feature>
<feature type="compositionally biased region" description="Gly residues" evidence="1">
    <location>
        <begin position="87"/>
        <end position="99"/>
    </location>
</feature>
<accession>A0A9P4UL21</accession>
<protein>
    <submittedName>
        <fullName evidence="2">Uncharacterized protein</fullName>
    </submittedName>
</protein>
<proteinExistence type="predicted"/>
<evidence type="ECO:0000313" key="2">
    <source>
        <dbReference type="EMBL" id="KAF2718049.1"/>
    </source>
</evidence>
<gene>
    <name evidence="2" type="ORF">K431DRAFT_288002</name>
</gene>
<keyword evidence="3" id="KW-1185">Reference proteome</keyword>
<organism evidence="2 3">
    <name type="scientific">Polychaeton citri CBS 116435</name>
    <dbReference type="NCBI Taxonomy" id="1314669"/>
    <lineage>
        <taxon>Eukaryota</taxon>
        <taxon>Fungi</taxon>
        <taxon>Dikarya</taxon>
        <taxon>Ascomycota</taxon>
        <taxon>Pezizomycotina</taxon>
        <taxon>Dothideomycetes</taxon>
        <taxon>Dothideomycetidae</taxon>
        <taxon>Capnodiales</taxon>
        <taxon>Capnodiaceae</taxon>
        <taxon>Polychaeton</taxon>
    </lineage>
</organism>
<reference evidence="2" key="1">
    <citation type="journal article" date="2020" name="Stud. Mycol.">
        <title>101 Dothideomycetes genomes: a test case for predicting lifestyles and emergence of pathogens.</title>
        <authorList>
            <person name="Haridas S."/>
            <person name="Albert R."/>
            <person name="Binder M."/>
            <person name="Bloem J."/>
            <person name="Labutti K."/>
            <person name="Salamov A."/>
            <person name="Andreopoulos B."/>
            <person name="Baker S."/>
            <person name="Barry K."/>
            <person name="Bills G."/>
            <person name="Bluhm B."/>
            <person name="Cannon C."/>
            <person name="Castanera R."/>
            <person name="Culley D."/>
            <person name="Daum C."/>
            <person name="Ezra D."/>
            <person name="Gonzalez J."/>
            <person name="Henrissat B."/>
            <person name="Kuo A."/>
            <person name="Liang C."/>
            <person name="Lipzen A."/>
            <person name="Lutzoni F."/>
            <person name="Magnuson J."/>
            <person name="Mondo S."/>
            <person name="Nolan M."/>
            <person name="Ohm R."/>
            <person name="Pangilinan J."/>
            <person name="Park H.-J."/>
            <person name="Ramirez L."/>
            <person name="Alfaro M."/>
            <person name="Sun H."/>
            <person name="Tritt A."/>
            <person name="Yoshinaga Y."/>
            <person name="Zwiers L.-H."/>
            <person name="Turgeon B."/>
            <person name="Goodwin S."/>
            <person name="Spatafora J."/>
            <person name="Crous P."/>
            <person name="Grigoriev I."/>
        </authorList>
    </citation>
    <scope>NUCLEOTIDE SEQUENCE</scope>
    <source>
        <strain evidence="2">CBS 116435</strain>
    </source>
</reference>
<dbReference type="OrthoDB" id="203279at2759"/>
<sequence>MSTEYGSGPGFGNKTASSDMSNYDNSDLRLGSHEKSDPYSGGTEYGSGATGGAGSGNKLTSASSDSDTSTAETAFGRTDSNPYSGGTELGSGTVGGAGFGNKTSSHSEDSTMGKLMQKAGSVMHNDALAEKGRAKREVAGAELPPSKVEAPK</sequence>
<feature type="compositionally biased region" description="Low complexity" evidence="1">
    <location>
        <begin position="60"/>
        <end position="74"/>
    </location>
</feature>
<feature type="compositionally biased region" description="Gly residues" evidence="1">
    <location>
        <begin position="43"/>
        <end position="55"/>
    </location>
</feature>
<comment type="caution">
    <text evidence="2">The sequence shown here is derived from an EMBL/GenBank/DDBJ whole genome shotgun (WGS) entry which is preliminary data.</text>
</comment>
<feature type="region of interest" description="Disordered" evidence="1">
    <location>
        <begin position="1"/>
        <end position="112"/>
    </location>
</feature>
<dbReference type="EMBL" id="MU003831">
    <property type="protein sequence ID" value="KAF2718049.1"/>
    <property type="molecule type" value="Genomic_DNA"/>
</dbReference>
<evidence type="ECO:0000256" key="1">
    <source>
        <dbReference type="SAM" id="MobiDB-lite"/>
    </source>
</evidence>
<feature type="compositionally biased region" description="Polar residues" evidence="1">
    <location>
        <begin position="14"/>
        <end position="25"/>
    </location>
</feature>
<feature type="compositionally biased region" description="Basic and acidic residues" evidence="1">
    <location>
        <begin position="26"/>
        <end position="37"/>
    </location>
</feature>
<evidence type="ECO:0000313" key="3">
    <source>
        <dbReference type="Proteomes" id="UP000799441"/>
    </source>
</evidence>